<evidence type="ECO:0000313" key="3">
    <source>
        <dbReference type="Proteomes" id="UP001343492"/>
    </source>
</evidence>
<feature type="region of interest" description="Disordered" evidence="1">
    <location>
        <begin position="257"/>
        <end position="291"/>
    </location>
</feature>
<sequence length="291" mass="31446">MTAPTRIRAAATATLAALSLLLTGCLVSPGKFASELVLDRDGRFQFTYEGEIFFLGLSKLAQMGAGVEEFEASTCYDDEYSERECTAEEIAEQRAEWEAGAAERAESAKKEAQKMAKLMGGIDPTDPDAVEEMRKLLLRHKGWERVEHRDDGLFDVSYSSSGRLSHDFMFPVIEDFPAANVFVQVILRDADVVRVNAPGFAAQDDSYPMAAIGGGMAGLAAMGAMKENGGEEGDMPDIPMMDGTFAIVTNGRILANNTDEGPAEASGRSRLEWKISQRTKSAPTALVKLGS</sequence>
<evidence type="ECO:0000256" key="1">
    <source>
        <dbReference type="SAM" id="MobiDB-lite"/>
    </source>
</evidence>
<reference evidence="2 3" key="1">
    <citation type="submission" date="2024-01" db="EMBL/GenBank/DDBJ databases">
        <title>The genome sequence of Erythrobacteraceae sp. strain 1XM1-14.</title>
        <authorList>
            <person name="Liu Y."/>
        </authorList>
    </citation>
    <scope>NUCLEOTIDE SEQUENCE [LARGE SCALE GENOMIC DNA]</scope>
    <source>
        <strain evidence="2 3">1XM1-14</strain>
    </source>
</reference>
<dbReference type="RefSeq" id="WP_354144645.1">
    <property type="nucleotide sequence ID" value="NZ_JAZDQV010000006.1"/>
</dbReference>
<gene>
    <name evidence="2" type="ORF">VRS74_07595</name>
</gene>
<accession>A0ABU7GEM2</accession>
<keyword evidence="3" id="KW-1185">Reference proteome</keyword>
<dbReference type="PROSITE" id="PS51257">
    <property type="entry name" value="PROKAR_LIPOPROTEIN"/>
    <property type="match status" value="1"/>
</dbReference>
<dbReference type="EMBL" id="JAZDQV010000006">
    <property type="protein sequence ID" value="MEE1877543.1"/>
    <property type="molecule type" value="Genomic_DNA"/>
</dbReference>
<comment type="caution">
    <text evidence="2">The sequence shown here is derived from an EMBL/GenBank/DDBJ whole genome shotgun (WGS) entry which is preliminary data.</text>
</comment>
<evidence type="ECO:0008006" key="4">
    <source>
        <dbReference type="Google" id="ProtNLM"/>
    </source>
</evidence>
<evidence type="ECO:0000313" key="2">
    <source>
        <dbReference type="EMBL" id="MEE1877543.1"/>
    </source>
</evidence>
<protein>
    <recommendedName>
        <fullName evidence="4">Lipoprotein</fullName>
    </recommendedName>
</protein>
<organism evidence="2 3">
    <name type="scientific">Altererythrobacter litoralis</name>
    <dbReference type="NCBI Taxonomy" id="3113904"/>
    <lineage>
        <taxon>Bacteria</taxon>
        <taxon>Pseudomonadati</taxon>
        <taxon>Pseudomonadota</taxon>
        <taxon>Alphaproteobacteria</taxon>
        <taxon>Sphingomonadales</taxon>
        <taxon>Erythrobacteraceae</taxon>
        <taxon>Altererythrobacter</taxon>
    </lineage>
</organism>
<name>A0ABU7GEM2_9SPHN</name>
<dbReference type="Proteomes" id="UP001343492">
    <property type="component" value="Unassembled WGS sequence"/>
</dbReference>
<proteinExistence type="predicted"/>